<feature type="region of interest" description="Disordered" evidence="1">
    <location>
        <begin position="1"/>
        <end position="32"/>
    </location>
</feature>
<comment type="caution">
    <text evidence="3">The sequence shown here is derived from an EMBL/GenBank/DDBJ whole genome shotgun (WGS) entry which is preliminary data.</text>
</comment>
<reference evidence="3 4" key="1">
    <citation type="submission" date="2024-09" db="EMBL/GenBank/DDBJ databases">
        <authorList>
            <person name="Lee S.D."/>
        </authorList>
    </citation>
    <scope>NUCLEOTIDE SEQUENCE [LARGE SCALE GENOMIC DNA]</scope>
    <source>
        <strain evidence="3 4">N1-5</strain>
    </source>
</reference>
<feature type="compositionally biased region" description="Acidic residues" evidence="1">
    <location>
        <begin position="1"/>
        <end position="11"/>
    </location>
</feature>
<accession>A0ABV6UXK8</accession>
<name>A0ABV6UXK8_9ACTN</name>
<evidence type="ECO:0000256" key="1">
    <source>
        <dbReference type="SAM" id="MobiDB-lite"/>
    </source>
</evidence>
<protein>
    <recommendedName>
        <fullName evidence="5">DUF308 domain-containing protein</fullName>
    </recommendedName>
</protein>
<keyword evidence="2" id="KW-1133">Transmembrane helix</keyword>
<sequence>MPELPEEDADVPQDAAGEDTAPAPEERAAADDDAVFAQLVAGFDSPVDDEARSWPAAEDLAELAPAPRPRPVIKPLPVVRAIPPVDPRAWIPQESDEDDHYVPPPPPPLPRTETATRLAVAAVVAGVALTLYSAFGQLPGVGGMGAFLGIGLFVGGVATLIARMRVDDDEDEDDDPQRGAVV</sequence>
<dbReference type="EMBL" id="JBHEZZ010000027">
    <property type="protein sequence ID" value="MFC1406209.1"/>
    <property type="molecule type" value="Genomic_DNA"/>
</dbReference>
<feature type="transmembrane region" description="Helical" evidence="2">
    <location>
        <begin position="118"/>
        <end position="135"/>
    </location>
</feature>
<keyword evidence="4" id="KW-1185">Reference proteome</keyword>
<feature type="transmembrane region" description="Helical" evidence="2">
    <location>
        <begin position="141"/>
        <end position="162"/>
    </location>
</feature>
<evidence type="ECO:0000313" key="4">
    <source>
        <dbReference type="Proteomes" id="UP001592528"/>
    </source>
</evidence>
<keyword evidence="2" id="KW-0472">Membrane</keyword>
<dbReference type="RefSeq" id="WP_051724749.1">
    <property type="nucleotide sequence ID" value="NZ_JBHEZZ010000027.1"/>
</dbReference>
<evidence type="ECO:0000256" key="2">
    <source>
        <dbReference type="SAM" id="Phobius"/>
    </source>
</evidence>
<dbReference type="Proteomes" id="UP001592528">
    <property type="component" value="Unassembled WGS sequence"/>
</dbReference>
<evidence type="ECO:0000313" key="3">
    <source>
        <dbReference type="EMBL" id="MFC1406209.1"/>
    </source>
</evidence>
<evidence type="ECO:0008006" key="5">
    <source>
        <dbReference type="Google" id="ProtNLM"/>
    </source>
</evidence>
<keyword evidence="2" id="KW-0812">Transmembrane</keyword>
<gene>
    <name evidence="3" type="ORF">ACEZDJ_33440</name>
</gene>
<organism evidence="3 4">
    <name type="scientific">Streptacidiphilus cavernicola</name>
    <dbReference type="NCBI Taxonomy" id="3342716"/>
    <lineage>
        <taxon>Bacteria</taxon>
        <taxon>Bacillati</taxon>
        <taxon>Actinomycetota</taxon>
        <taxon>Actinomycetes</taxon>
        <taxon>Kitasatosporales</taxon>
        <taxon>Streptomycetaceae</taxon>
        <taxon>Streptacidiphilus</taxon>
    </lineage>
</organism>
<proteinExistence type="predicted"/>